<evidence type="ECO:0000313" key="4">
    <source>
        <dbReference type="EMBL" id="XBW07751.1"/>
    </source>
</evidence>
<gene>
    <name evidence="4" type="primary">gnpA</name>
    <name evidence="4" type="ORF">SAC06_08890</name>
</gene>
<dbReference type="Pfam" id="PF09508">
    <property type="entry name" value="Lact_bio_phlase"/>
    <property type="match status" value="1"/>
</dbReference>
<dbReference type="InterPro" id="IPR013783">
    <property type="entry name" value="Ig-like_fold"/>
</dbReference>
<dbReference type="SUPFAM" id="SSF52317">
    <property type="entry name" value="Class I glutamine amidotransferase-like"/>
    <property type="match status" value="1"/>
</dbReference>
<dbReference type="Pfam" id="PF17385">
    <property type="entry name" value="LBP_M"/>
    <property type="match status" value="1"/>
</dbReference>
<dbReference type="Pfam" id="PF17386">
    <property type="entry name" value="LBP_C"/>
    <property type="match status" value="1"/>
</dbReference>
<evidence type="ECO:0000259" key="3">
    <source>
        <dbReference type="Pfam" id="PF17386"/>
    </source>
</evidence>
<dbReference type="GO" id="GO:0004645">
    <property type="term" value="F:1,4-alpha-oligoglucan phosphorylase activity"/>
    <property type="evidence" value="ECO:0007669"/>
    <property type="project" value="InterPro"/>
</dbReference>
<dbReference type="InterPro" id="IPR035363">
    <property type="entry name" value="LBP_M"/>
</dbReference>
<proteinExistence type="predicted"/>
<evidence type="ECO:0000259" key="2">
    <source>
        <dbReference type="Pfam" id="PF17385"/>
    </source>
</evidence>
<dbReference type="InterPro" id="IPR012711">
    <property type="entry name" value="Lacto-N-biose_phosphorylase"/>
</dbReference>
<dbReference type="RefSeq" id="WP_350257953.1">
    <property type="nucleotide sequence ID" value="NZ_CP138335.1"/>
</dbReference>
<accession>A0AAU7V5N8</accession>
<dbReference type="NCBIfam" id="TIGR02336">
    <property type="entry name" value="1,3-beta-galactosyl-N-acetylhexosamine phosphorylase"/>
    <property type="match status" value="1"/>
</dbReference>
<dbReference type="GO" id="GO:0050500">
    <property type="term" value="F:1,3-beta-galactosyl-N-acetylhexosamine phosphorylase activity"/>
    <property type="evidence" value="ECO:0007669"/>
    <property type="project" value="UniProtKB-EC"/>
</dbReference>
<dbReference type="Gene3D" id="2.60.40.1180">
    <property type="entry name" value="Golgi alpha-mannosidase II"/>
    <property type="match status" value="1"/>
</dbReference>
<dbReference type="InterPro" id="IPR013780">
    <property type="entry name" value="Glyco_hydro_b"/>
</dbReference>
<dbReference type="InterPro" id="IPR035356">
    <property type="entry name" value="LBP_C"/>
</dbReference>
<keyword evidence="4" id="KW-0328">Glycosyltransferase</keyword>
<reference evidence="4" key="1">
    <citation type="submission" date="2023-11" db="EMBL/GenBank/DDBJ databases">
        <title>Scrofimicrobium hongkongense sp. nov., isolated from a patient with peritonitis.</title>
        <authorList>
            <person name="Lao H.Y."/>
            <person name="Wong A.Y.P."/>
            <person name="Ng T.L."/>
            <person name="Wong R.Y.L."/>
            <person name="Yau M.C.Y."/>
            <person name="Lam J.Y.W."/>
            <person name="Siu G.K.H."/>
        </authorList>
    </citation>
    <scope>NUCLEOTIDE SEQUENCE</scope>
    <source>
        <strain evidence="4">R131</strain>
    </source>
</reference>
<dbReference type="EMBL" id="CP138335">
    <property type="protein sequence ID" value="XBW07751.1"/>
    <property type="molecule type" value="Genomic_DNA"/>
</dbReference>
<dbReference type="EC" id="2.4.1.211" evidence="4"/>
<dbReference type="Gene3D" id="3.40.50.880">
    <property type="match status" value="1"/>
</dbReference>
<feature type="domain" description="Lacto-N-biose phosphorylase central" evidence="2">
    <location>
        <begin position="464"/>
        <end position="680"/>
    </location>
</feature>
<evidence type="ECO:0000259" key="1">
    <source>
        <dbReference type="Pfam" id="PF09508"/>
    </source>
</evidence>
<feature type="domain" description="Lacto-N-biose phosphorylase-like N-terminal TIM barrel" evidence="1">
    <location>
        <begin position="4"/>
        <end position="458"/>
    </location>
</feature>
<dbReference type="Gene3D" id="3.20.20.80">
    <property type="entry name" value="Glycosidases"/>
    <property type="match status" value="1"/>
</dbReference>
<dbReference type="KEGG" id="sapp:SAC06_08890"/>
<dbReference type="InterPro" id="IPR029062">
    <property type="entry name" value="Class_I_gatase-like"/>
</dbReference>
<dbReference type="GO" id="GO:0005975">
    <property type="term" value="P:carbohydrate metabolic process"/>
    <property type="evidence" value="ECO:0007669"/>
    <property type="project" value="UniProtKB-ARBA"/>
</dbReference>
<keyword evidence="4" id="KW-0808">Transferase</keyword>
<protein>
    <submittedName>
        <fullName evidence="4">1,3-beta-galactosyl-N-acetylhexosamine phosphorylase</fullName>
        <ecNumber evidence="4">2.4.1.211</ecNumber>
    </submittedName>
</protein>
<dbReference type="InterPro" id="IPR035080">
    <property type="entry name" value="Lact_bio_phlase-like_N"/>
</dbReference>
<organism evidence="4">
    <name type="scientific">Scrofimicrobium appendicitidis</name>
    <dbReference type="NCBI Taxonomy" id="3079930"/>
    <lineage>
        <taxon>Bacteria</taxon>
        <taxon>Bacillati</taxon>
        <taxon>Actinomycetota</taxon>
        <taxon>Actinomycetes</taxon>
        <taxon>Actinomycetales</taxon>
        <taxon>Actinomycetaceae</taxon>
        <taxon>Scrofimicrobium</taxon>
    </lineage>
</organism>
<feature type="domain" description="Lacto-N-biose phosphorylase C-terminal" evidence="3">
    <location>
        <begin position="689"/>
        <end position="738"/>
    </location>
</feature>
<name>A0AAU7V5N8_9ACTO</name>
<dbReference type="Gene3D" id="2.60.40.10">
    <property type="entry name" value="Immunoglobulins"/>
    <property type="match status" value="1"/>
</dbReference>
<dbReference type="AlphaFoldDB" id="A0AAU7V5N8"/>
<sequence>MEARLTLPIETGIDREIRELMDRLGVDAVRNSDGTELPDWVSEGIAKVYSTYFPARGDKEWEAQSAGERVCQFLMSDPVTASSADPLEINVMRGYLPAQFRPDTDCDRGKYWQVIDRTTGRTLAPEEWSVVAAAPLPLVDPVAKVGEYPAEAASAIVTIAAPEPFHSYTVNFLAQQVWDSTQMYNYLTNDWADDPKRTKDQPYDVAYHRTWEHVRSALARWLQDHPEVDVVRFTTFFYHFTLVFDDRAREKYVDWFGYSASVSIPALEKFAQQYGYELTPEDFVDGGHYNTPFRLPTKRFRDWIDFTSREVAAKAGELVREVHEAGREAMMFLGDNWMGMEPYGPHFPAIGLDAVVGSVGSAATCRMIADIPGVKYTEGRFLPYFFPDVFNPEGDPVKEANDSWLTARRAIVRHPLDRIGYGGYLSLALKHPDFIDRMEAIVREFRSLHTESGGLRPANARPVVAVLNAWGKLRTWQTHMVAHALWYKQIYSYLGVIESLAGLPFDVRFLSFDEVLETGIPADVSVLINAGTRDTAFSGGQAWADPRLQTAVREFVWRGGGLVGVGEPTAASPAQGPFLALADVFGVDREIGWTLSHTRHPVATEGHFVTTDLQERFDFGEDPGEVVTLGATVLAQSEGSVRIAVHAFGSGRAVYLAGLPYSPQNSRLLHRSLLWAAGAEAEWASVLASTNPQVEVAYYPDVNRCFVYNNTDQPAGTHLTGPGVDEELELAPMEGRWLDL</sequence>